<name>A0AAV0WPX7_9HEMI</name>
<dbReference type="InterPro" id="IPR038765">
    <property type="entry name" value="Papain-like_cys_pep_sf"/>
</dbReference>
<feature type="domain" description="Peptidase C19 ubiquitin carboxyl-terminal hydrolase" evidence="1">
    <location>
        <begin position="20"/>
        <end position="204"/>
    </location>
</feature>
<dbReference type="Proteomes" id="UP001160148">
    <property type="component" value="Unassembled WGS sequence"/>
</dbReference>
<accession>A0AAV0WPX7</accession>
<dbReference type="GO" id="GO:0016579">
    <property type="term" value="P:protein deubiquitination"/>
    <property type="evidence" value="ECO:0007669"/>
    <property type="project" value="InterPro"/>
</dbReference>
<dbReference type="Pfam" id="PF00443">
    <property type="entry name" value="UCH"/>
    <property type="match status" value="1"/>
</dbReference>
<proteinExistence type="predicted"/>
<organism evidence="2 3">
    <name type="scientific">Macrosiphum euphorbiae</name>
    <name type="common">potato aphid</name>
    <dbReference type="NCBI Taxonomy" id="13131"/>
    <lineage>
        <taxon>Eukaryota</taxon>
        <taxon>Metazoa</taxon>
        <taxon>Ecdysozoa</taxon>
        <taxon>Arthropoda</taxon>
        <taxon>Hexapoda</taxon>
        <taxon>Insecta</taxon>
        <taxon>Pterygota</taxon>
        <taxon>Neoptera</taxon>
        <taxon>Paraneoptera</taxon>
        <taxon>Hemiptera</taxon>
        <taxon>Sternorrhyncha</taxon>
        <taxon>Aphidomorpha</taxon>
        <taxon>Aphidoidea</taxon>
        <taxon>Aphididae</taxon>
        <taxon>Macrosiphini</taxon>
        <taxon>Macrosiphum</taxon>
    </lineage>
</organism>
<dbReference type="AlphaFoldDB" id="A0AAV0WPX7"/>
<dbReference type="GO" id="GO:0004843">
    <property type="term" value="F:cysteine-type deubiquitinase activity"/>
    <property type="evidence" value="ECO:0007669"/>
    <property type="project" value="InterPro"/>
</dbReference>
<dbReference type="InterPro" id="IPR001394">
    <property type="entry name" value="Peptidase_C19_UCH"/>
</dbReference>
<evidence type="ECO:0000259" key="1">
    <source>
        <dbReference type="Pfam" id="PF00443"/>
    </source>
</evidence>
<dbReference type="SUPFAM" id="SSF54001">
    <property type="entry name" value="Cysteine proteinases"/>
    <property type="match status" value="1"/>
</dbReference>
<keyword evidence="3" id="KW-1185">Reference proteome</keyword>
<reference evidence="2 3" key="1">
    <citation type="submission" date="2023-01" db="EMBL/GenBank/DDBJ databases">
        <authorList>
            <person name="Whitehead M."/>
        </authorList>
    </citation>
    <scope>NUCLEOTIDE SEQUENCE [LARGE SCALE GENOMIC DNA]</scope>
</reference>
<sequence>MDSDYIVDSLDTGSLEHLNYKNKNKTSVKDDYEKKVDGYIESISTNFNTINKIKKKCPLYAVGNFPTDESQKCAACDTPVHTLSTCSVYRPGQSGTTLVCLTCSHDVLFADDLTKENKCINLEDAVDKNYGTDVEQQVQVCLDDVPLVITISNVKYELKGICSHSHGMSRLRQRIGHYQSYCKRTYTTNWELYDDLKSKPMPVKANTRVPCEFLVYTI</sequence>
<evidence type="ECO:0000313" key="3">
    <source>
        <dbReference type="Proteomes" id="UP001160148"/>
    </source>
</evidence>
<gene>
    <name evidence="2" type="ORF">MEUPH1_LOCUS13666</name>
</gene>
<dbReference type="Gene3D" id="3.90.70.10">
    <property type="entry name" value="Cysteine proteinases"/>
    <property type="match status" value="1"/>
</dbReference>
<protein>
    <recommendedName>
        <fullName evidence="1">Peptidase C19 ubiquitin carboxyl-terminal hydrolase domain-containing protein</fullName>
    </recommendedName>
</protein>
<evidence type="ECO:0000313" key="2">
    <source>
        <dbReference type="EMBL" id="CAI6358114.1"/>
    </source>
</evidence>
<dbReference type="EMBL" id="CARXXK010000002">
    <property type="protein sequence ID" value="CAI6358114.1"/>
    <property type="molecule type" value="Genomic_DNA"/>
</dbReference>
<comment type="caution">
    <text evidence="2">The sequence shown here is derived from an EMBL/GenBank/DDBJ whole genome shotgun (WGS) entry which is preliminary data.</text>
</comment>